<dbReference type="AlphaFoldDB" id="A0A0F8XJ35"/>
<accession>A0A0F8XJ35</accession>
<dbReference type="EMBL" id="LAZR01058923">
    <property type="protein sequence ID" value="KKK68888.1"/>
    <property type="molecule type" value="Genomic_DNA"/>
</dbReference>
<feature type="region of interest" description="Disordered" evidence="1">
    <location>
        <begin position="32"/>
        <end position="59"/>
    </location>
</feature>
<evidence type="ECO:0000256" key="1">
    <source>
        <dbReference type="SAM" id="MobiDB-lite"/>
    </source>
</evidence>
<proteinExistence type="predicted"/>
<name>A0A0F8XJ35_9ZZZZ</name>
<gene>
    <name evidence="2" type="ORF">LCGC14_2939550</name>
</gene>
<comment type="caution">
    <text evidence="2">The sequence shown here is derived from an EMBL/GenBank/DDBJ whole genome shotgun (WGS) entry which is preliminary data.</text>
</comment>
<sequence length="131" mass="15439">MAKKSTRSKKTKVKSCPPAIADGIKTTAEVKPIKRPRGQGPRKLIKKGPRLKKKKGRTKKWIEPEPVVSNKPKRPNHLPWTTKSRRILNEQKDRMARRKRLSVNTKKRLEAANKRRMKRLRRRLHDLFTHD</sequence>
<evidence type="ECO:0000313" key="2">
    <source>
        <dbReference type="EMBL" id="KKK68888.1"/>
    </source>
</evidence>
<feature type="compositionally biased region" description="Basic residues" evidence="1">
    <location>
        <begin position="43"/>
        <end position="59"/>
    </location>
</feature>
<protein>
    <submittedName>
        <fullName evidence="2">Uncharacterized protein</fullName>
    </submittedName>
</protein>
<reference evidence="2" key="1">
    <citation type="journal article" date="2015" name="Nature">
        <title>Complex archaea that bridge the gap between prokaryotes and eukaryotes.</title>
        <authorList>
            <person name="Spang A."/>
            <person name="Saw J.H."/>
            <person name="Jorgensen S.L."/>
            <person name="Zaremba-Niedzwiedzka K."/>
            <person name="Martijn J."/>
            <person name="Lind A.E."/>
            <person name="van Eijk R."/>
            <person name="Schleper C."/>
            <person name="Guy L."/>
            <person name="Ettema T.J."/>
        </authorList>
    </citation>
    <scope>NUCLEOTIDE SEQUENCE</scope>
</reference>
<organism evidence="2">
    <name type="scientific">marine sediment metagenome</name>
    <dbReference type="NCBI Taxonomy" id="412755"/>
    <lineage>
        <taxon>unclassified sequences</taxon>
        <taxon>metagenomes</taxon>
        <taxon>ecological metagenomes</taxon>
    </lineage>
</organism>